<dbReference type="EMBL" id="CP095053">
    <property type="protein sequence ID" value="UOR03810.1"/>
    <property type="molecule type" value="Genomic_DNA"/>
</dbReference>
<accession>A0A8T9SUA9</accession>
<proteinExistence type="predicted"/>
<reference evidence="2 3" key="1">
    <citation type="submission" date="2022-04" db="EMBL/GenBank/DDBJ databases">
        <title>Hymenobacter sp. isolated from the air.</title>
        <authorList>
            <person name="Won M."/>
            <person name="Lee C.-M."/>
            <person name="Woen H.-Y."/>
            <person name="Kwon S.-W."/>
        </authorList>
    </citation>
    <scope>NUCLEOTIDE SEQUENCE [LARGE SCALE GENOMIC DNA]</scope>
    <source>
        <strain evidence="3">5413 J-13</strain>
    </source>
</reference>
<evidence type="ECO:0000313" key="3">
    <source>
        <dbReference type="Proteomes" id="UP000829925"/>
    </source>
</evidence>
<dbReference type="AlphaFoldDB" id="A0A8T9SUA9"/>
<evidence type="ECO:0000256" key="1">
    <source>
        <dbReference type="SAM" id="MobiDB-lite"/>
    </source>
</evidence>
<keyword evidence="3" id="KW-1185">Reference proteome</keyword>
<feature type="region of interest" description="Disordered" evidence="1">
    <location>
        <begin position="1"/>
        <end position="28"/>
    </location>
</feature>
<name>A0A8T9SUA9_9BACT</name>
<organism evidence="2 3">
    <name type="scientific">Hymenobacter aerilatus</name>
    <dbReference type="NCBI Taxonomy" id="2932251"/>
    <lineage>
        <taxon>Bacteria</taxon>
        <taxon>Pseudomonadati</taxon>
        <taxon>Bacteroidota</taxon>
        <taxon>Cytophagia</taxon>
        <taxon>Cytophagales</taxon>
        <taxon>Hymenobacteraceae</taxon>
        <taxon>Hymenobacter</taxon>
    </lineage>
</organism>
<dbReference type="Proteomes" id="UP000829925">
    <property type="component" value="Chromosome"/>
</dbReference>
<dbReference type="KEGG" id="haei:MUN82_12720"/>
<dbReference type="RefSeq" id="WP_245090966.1">
    <property type="nucleotide sequence ID" value="NZ_CP095053.1"/>
</dbReference>
<sequence length="75" mass="8365">MKKNPSSSATPTWWMQQTEKNGTSHHPVSPALSTTLIRADALVQQLRTVHTTYHDALPGPWTVTGTNQIQNKRNT</sequence>
<evidence type="ECO:0000313" key="2">
    <source>
        <dbReference type="EMBL" id="UOR03810.1"/>
    </source>
</evidence>
<protein>
    <submittedName>
        <fullName evidence="2">Uncharacterized protein</fullName>
    </submittedName>
</protein>
<gene>
    <name evidence="2" type="ORF">MUN82_12720</name>
</gene>